<evidence type="ECO:0000256" key="1">
    <source>
        <dbReference type="SAM" id="MobiDB-lite"/>
    </source>
</evidence>
<proteinExistence type="predicted"/>
<feature type="region of interest" description="Disordered" evidence="1">
    <location>
        <begin position="225"/>
        <end position="263"/>
    </location>
</feature>
<organism evidence="2 3">
    <name type="scientific">Frigoriglobus tundricola</name>
    <dbReference type="NCBI Taxonomy" id="2774151"/>
    <lineage>
        <taxon>Bacteria</taxon>
        <taxon>Pseudomonadati</taxon>
        <taxon>Planctomycetota</taxon>
        <taxon>Planctomycetia</taxon>
        <taxon>Gemmatales</taxon>
        <taxon>Gemmataceae</taxon>
        <taxon>Frigoriglobus</taxon>
    </lineage>
</organism>
<feature type="region of interest" description="Disordered" evidence="1">
    <location>
        <begin position="1"/>
        <end position="32"/>
    </location>
</feature>
<reference evidence="3" key="1">
    <citation type="submission" date="2020-05" db="EMBL/GenBank/DDBJ databases">
        <title>Frigoriglobus tundricola gen. nov., sp. nov., a psychrotolerant cellulolytic planctomycete of the family Gemmataceae with two divergent copies of 16S rRNA gene.</title>
        <authorList>
            <person name="Kulichevskaya I.S."/>
            <person name="Ivanova A.A."/>
            <person name="Naumoff D.G."/>
            <person name="Beletsky A.V."/>
            <person name="Rijpstra W.I.C."/>
            <person name="Sinninghe Damste J.S."/>
            <person name="Mardanov A.V."/>
            <person name="Ravin N.V."/>
            <person name="Dedysh S.N."/>
        </authorList>
    </citation>
    <scope>NUCLEOTIDE SEQUENCE [LARGE SCALE GENOMIC DNA]</scope>
    <source>
        <strain evidence="3">PL17</strain>
    </source>
</reference>
<dbReference type="RefSeq" id="WP_171469126.1">
    <property type="nucleotide sequence ID" value="NZ_CP053452.2"/>
</dbReference>
<accession>A0A6M5YFK9</accession>
<sequence>MSHPRTRMTLEPLEPRDVPSSTTQTFDTTPVPALPTGWTQWSSDGSTAFATAAGQGTGGTVGAVTTGGSRTAALAWQTQTEPGDTTVSADVQLSSLVPTFVFTRGSNLGTSAPSYLAAVVTRGATVSVVQVTNGTATLLGSVTSPSAVYFSGNWVQVSLVPSGSSVAVQVMRTDTGQYLNARGTWQSAATSAVTATTSLADTAGDVGIGRAAAYAGPVRFDNFTVAPPASPPPAANAPRPRRWGASRSIRPRRARPRPAGRAG</sequence>
<dbReference type="Gene3D" id="2.60.120.560">
    <property type="entry name" value="Exo-inulinase, domain 1"/>
    <property type="match status" value="1"/>
</dbReference>
<dbReference type="AlphaFoldDB" id="A0A6M5YFK9"/>
<gene>
    <name evidence="2" type="ORF">FTUN_0296</name>
</gene>
<feature type="compositionally biased region" description="Basic residues" evidence="1">
    <location>
        <begin position="239"/>
        <end position="263"/>
    </location>
</feature>
<protein>
    <submittedName>
        <fullName evidence="2">Uncharacterized protein</fullName>
    </submittedName>
</protein>
<keyword evidence="3" id="KW-1185">Reference proteome</keyword>
<dbReference type="EMBL" id="CP053452">
    <property type="protein sequence ID" value="QJW92799.1"/>
    <property type="molecule type" value="Genomic_DNA"/>
</dbReference>
<name>A0A6M5YFK9_9BACT</name>
<dbReference type="Proteomes" id="UP000503447">
    <property type="component" value="Chromosome"/>
</dbReference>
<evidence type="ECO:0000313" key="3">
    <source>
        <dbReference type="Proteomes" id="UP000503447"/>
    </source>
</evidence>
<feature type="compositionally biased region" description="Polar residues" evidence="1">
    <location>
        <begin position="19"/>
        <end position="28"/>
    </location>
</feature>
<evidence type="ECO:0000313" key="2">
    <source>
        <dbReference type="EMBL" id="QJW92799.1"/>
    </source>
</evidence>
<dbReference type="KEGG" id="ftj:FTUN_0296"/>